<dbReference type="PANTHER" id="PTHR46564:SF1">
    <property type="entry name" value="TRANSPOSASE"/>
    <property type="match status" value="1"/>
</dbReference>
<dbReference type="RefSeq" id="WP_046660783.1">
    <property type="nucleotide sequence ID" value="NZ_CP011304.1"/>
</dbReference>
<dbReference type="NCBIfam" id="NF033545">
    <property type="entry name" value="transpos_IS630"/>
    <property type="match status" value="1"/>
</dbReference>
<dbReference type="InterPro" id="IPR047655">
    <property type="entry name" value="Transpos_IS630-like"/>
</dbReference>
<proteinExistence type="predicted"/>
<sequence>MKPYSLDLRQKIIETYEENNLSQRELAKRFRVALSFIQKLIKQWRETGNLNPRPHGGGQKLKLKSDEIILLGDLVQEKKDATLDELRKQIEEKTQTVVSNSTISRILKRLNLTQKKSLHARERDTERVQKLREEYWEKIRDVRAEDLVFVDESGSNLGMTRLYGRAEKGQRVYDSVPLNRGKNVTIIGAIALKGLLAFINVFGAANGLIFEAFIATLLVPNLWKGACVLMDNASIHQKETLEPILQEVGARLEFLPPYSPDFSPIENCWSKVKILIRSMSPRTYADLEKAIVQAFSQITLRDIHHWFTHCCYCDTPFKEPT</sequence>
<dbReference type="InterPro" id="IPR038717">
    <property type="entry name" value="Tc1-like_DDE_dom"/>
</dbReference>
<protein>
    <submittedName>
        <fullName evidence="3">Transposase</fullName>
    </submittedName>
</protein>
<reference evidence="3 4" key="1">
    <citation type="journal article" date="2015" name="Genome Announc.">
        <title>Complete Genome Sequence of Microcystis aeruginosa NIES-2549, a Bloom-Forming Cyanobacterium from Lake Kasumigaura, Japan.</title>
        <authorList>
            <person name="Yamaguchi H."/>
            <person name="Suzuki S."/>
            <person name="Tanabe Y."/>
            <person name="Osana Y."/>
            <person name="Shimura Y."/>
            <person name="Ishida K."/>
            <person name="Kawachi M."/>
        </authorList>
    </citation>
    <scope>NUCLEOTIDE SEQUENCE [LARGE SCALE GENOMIC DNA]</scope>
    <source>
        <strain evidence="3 4">NIES-2549</strain>
    </source>
</reference>
<dbReference type="Gene3D" id="1.10.10.10">
    <property type="entry name" value="Winged helix-like DNA-binding domain superfamily/Winged helix DNA-binding domain"/>
    <property type="match status" value="1"/>
</dbReference>
<dbReference type="Pfam" id="PF13358">
    <property type="entry name" value="DDE_3"/>
    <property type="match status" value="1"/>
</dbReference>
<dbReference type="InterPro" id="IPR002622">
    <property type="entry name" value="Transposase_14"/>
</dbReference>
<evidence type="ECO:0000313" key="3">
    <source>
        <dbReference type="EMBL" id="AKE62802.1"/>
    </source>
</evidence>
<dbReference type="InterPro" id="IPR036397">
    <property type="entry name" value="RNaseH_sf"/>
</dbReference>
<dbReference type="EMBL" id="CP011304">
    <property type="protein sequence ID" value="AKE62802.1"/>
    <property type="molecule type" value="Genomic_DNA"/>
</dbReference>
<evidence type="ECO:0000259" key="1">
    <source>
        <dbReference type="Pfam" id="PF01710"/>
    </source>
</evidence>
<dbReference type="Pfam" id="PF01710">
    <property type="entry name" value="HTH_Tnp_IS630"/>
    <property type="match status" value="1"/>
</dbReference>
<name>A0A0F6U1X8_MICAE</name>
<dbReference type="SUPFAM" id="SSF46689">
    <property type="entry name" value="Homeodomain-like"/>
    <property type="match status" value="1"/>
</dbReference>
<accession>A0A0F6U1X8</accession>
<dbReference type="InterPro" id="IPR036388">
    <property type="entry name" value="WH-like_DNA-bd_sf"/>
</dbReference>
<dbReference type="Gene3D" id="3.30.420.10">
    <property type="entry name" value="Ribonuclease H-like superfamily/Ribonuclease H"/>
    <property type="match status" value="1"/>
</dbReference>
<gene>
    <name evidence="3" type="ORF">MYAER_0440</name>
</gene>
<feature type="domain" description="Tc1-like transposase DDE" evidence="2">
    <location>
        <begin position="146"/>
        <end position="278"/>
    </location>
</feature>
<dbReference type="PANTHER" id="PTHR46564">
    <property type="entry name" value="TRANSPOSASE"/>
    <property type="match status" value="1"/>
</dbReference>
<evidence type="ECO:0000259" key="2">
    <source>
        <dbReference type="Pfam" id="PF13358"/>
    </source>
</evidence>
<dbReference type="GO" id="GO:0003676">
    <property type="term" value="F:nucleic acid binding"/>
    <property type="evidence" value="ECO:0007669"/>
    <property type="project" value="InterPro"/>
</dbReference>
<dbReference type="Proteomes" id="UP000034103">
    <property type="component" value="Chromosome"/>
</dbReference>
<evidence type="ECO:0000313" key="4">
    <source>
        <dbReference type="Proteomes" id="UP000034103"/>
    </source>
</evidence>
<dbReference type="HOGENOM" id="CLU_056788_1_4_3"/>
<dbReference type="InterPro" id="IPR009057">
    <property type="entry name" value="Homeodomain-like_sf"/>
</dbReference>
<dbReference type="PATRIC" id="fig|1641812.3.peg.455"/>
<organism evidence="3 4">
    <name type="scientific">Microcystis aeruginosa NIES-2549</name>
    <dbReference type="NCBI Taxonomy" id="1641812"/>
    <lineage>
        <taxon>Bacteria</taxon>
        <taxon>Bacillati</taxon>
        <taxon>Cyanobacteriota</taxon>
        <taxon>Cyanophyceae</taxon>
        <taxon>Oscillatoriophycideae</taxon>
        <taxon>Chroococcales</taxon>
        <taxon>Microcystaceae</taxon>
        <taxon>Microcystis</taxon>
    </lineage>
</organism>
<dbReference type="AlphaFoldDB" id="A0A0F6U1X8"/>
<feature type="domain" description="Transposase Synechocystis PCC 6803" evidence="1">
    <location>
        <begin position="4"/>
        <end position="128"/>
    </location>
</feature>